<dbReference type="HAMAP" id="MF_01401">
    <property type="entry name" value="MsrA"/>
    <property type="match status" value="1"/>
</dbReference>
<feature type="domain" description="Peptide methionine sulphoxide reductase MsrA" evidence="5">
    <location>
        <begin position="51"/>
        <end position="195"/>
    </location>
</feature>
<name>Q1YK92_AURMS</name>
<dbReference type="InterPro" id="IPR002569">
    <property type="entry name" value="Met_Sox_Rdtase_MsrA_dom"/>
</dbReference>
<keyword evidence="1 4" id="KW-0560">Oxidoreductase</keyword>
<dbReference type="BioCyc" id="AURANTIMONAS:SI859A1_00751-MONOMER"/>
<comment type="catalytic activity">
    <reaction evidence="3 4">
        <text>[thioredoxin]-disulfide + L-methionine + H2O = L-methionine (S)-S-oxide + [thioredoxin]-dithiol</text>
        <dbReference type="Rhea" id="RHEA:19993"/>
        <dbReference type="Rhea" id="RHEA-COMP:10698"/>
        <dbReference type="Rhea" id="RHEA-COMP:10700"/>
        <dbReference type="ChEBI" id="CHEBI:15377"/>
        <dbReference type="ChEBI" id="CHEBI:29950"/>
        <dbReference type="ChEBI" id="CHEBI:50058"/>
        <dbReference type="ChEBI" id="CHEBI:57844"/>
        <dbReference type="ChEBI" id="CHEBI:58772"/>
        <dbReference type="EC" id="1.8.4.11"/>
    </reaction>
</comment>
<comment type="catalytic activity">
    <reaction evidence="2 4">
        <text>L-methionyl-[protein] + [thioredoxin]-disulfide + H2O = L-methionyl-(S)-S-oxide-[protein] + [thioredoxin]-dithiol</text>
        <dbReference type="Rhea" id="RHEA:14217"/>
        <dbReference type="Rhea" id="RHEA-COMP:10698"/>
        <dbReference type="Rhea" id="RHEA-COMP:10700"/>
        <dbReference type="Rhea" id="RHEA-COMP:12313"/>
        <dbReference type="Rhea" id="RHEA-COMP:12315"/>
        <dbReference type="ChEBI" id="CHEBI:15377"/>
        <dbReference type="ChEBI" id="CHEBI:16044"/>
        <dbReference type="ChEBI" id="CHEBI:29950"/>
        <dbReference type="ChEBI" id="CHEBI:44120"/>
        <dbReference type="ChEBI" id="CHEBI:50058"/>
        <dbReference type="EC" id="1.8.4.11"/>
    </reaction>
</comment>
<dbReference type="Pfam" id="PF01625">
    <property type="entry name" value="PMSR"/>
    <property type="match status" value="1"/>
</dbReference>
<evidence type="ECO:0000313" key="6">
    <source>
        <dbReference type="EMBL" id="EAS50631.1"/>
    </source>
</evidence>
<dbReference type="PANTHER" id="PTHR43774">
    <property type="entry name" value="PEPTIDE METHIONINE SULFOXIDE REDUCTASE"/>
    <property type="match status" value="1"/>
</dbReference>
<feature type="active site" evidence="4">
    <location>
        <position position="58"/>
    </location>
</feature>
<proteinExistence type="inferred from homology"/>
<dbReference type="GO" id="GO:0008113">
    <property type="term" value="F:peptide-methionine (S)-S-oxide reductase activity"/>
    <property type="evidence" value="ECO:0007669"/>
    <property type="project" value="UniProtKB-UniRule"/>
</dbReference>
<dbReference type="EC" id="1.8.4.11" evidence="4"/>
<comment type="function">
    <text evidence="4">Has an important function as a repair enzyme for proteins that have been inactivated by oxidation. Catalyzes the reversible oxidation-reduction of methionine sulfoxide in proteins to methionine.</text>
</comment>
<sequence>MVPTRAAAPDQQGNETMAGRTGFALAGLAAAALAAGASLMPSGVAAQSTETAIFAGGCFWCVESDFDHLAGVLDTTSGYIGGQNQNPTYQNHPGHVEAVKITYDPKRVSYDQLLDVFWHSVDPTDAGGQFCDRGHAYTTAIFATDQSQVQKAKASKAAIAKDLPKVVTPINSAPTFWPAEGYHQDYYKKNALKYKYYRFSCGRNARVRNVWGDKAYQGIKDAMG</sequence>
<reference evidence="6 7" key="1">
    <citation type="journal article" date="2008" name="Appl. Environ. Microbiol.">
        <title>Genomic insights into Mn(II) oxidation by the marine alphaproteobacterium Aurantimonas sp. strain SI85-9A1.</title>
        <authorList>
            <person name="Dick G.J."/>
            <person name="Podell S."/>
            <person name="Johnson H.A."/>
            <person name="Rivera-Espinoza Y."/>
            <person name="Bernier-Latmani R."/>
            <person name="McCarthy J.K."/>
            <person name="Torpey J.W."/>
            <person name="Clement B.G."/>
            <person name="Gaasterland T."/>
            <person name="Tebo B.M."/>
        </authorList>
    </citation>
    <scope>NUCLEOTIDE SEQUENCE [LARGE SCALE GENOMIC DNA]</scope>
    <source>
        <strain evidence="6 7">SI85-9A1</strain>
    </source>
</reference>
<organism evidence="6 7">
    <name type="scientific">Aurantimonas manganoxydans (strain ATCC BAA-1229 / DSM 21871 / SI85-9A1)</name>
    <dbReference type="NCBI Taxonomy" id="287752"/>
    <lineage>
        <taxon>Bacteria</taxon>
        <taxon>Pseudomonadati</taxon>
        <taxon>Pseudomonadota</taxon>
        <taxon>Alphaproteobacteria</taxon>
        <taxon>Hyphomicrobiales</taxon>
        <taxon>Aurantimonadaceae</taxon>
        <taxon>Aurantimonas</taxon>
    </lineage>
</organism>
<evidence type="ECO:0000256" key="1">
    <source>
        <dbReference type="ARBA" id="ARBA00023002"/>
    </source>
</evidence>
<comment type="caution">
    <text evidence="6">The sequence shown here is derived from an EMBL/GenBank/DDBJ whole genome shotgun (WGS) entry which is preliminary data.</text>
</comment>
<evidence type="ECO:0000313" key="7">
    <source>
        <dbReference type="Proteomes" id="UP000000321"/>
    </source>
</evidence>
<accession>Q1YK92</accession>
<dbReference type="Proteomes" id="UP000000321">
    <property type="component" value="Unassembled WGS sequence"/>
</dbReference>
<evidence type="ECO:0000256" key="4">
    <source>
        <dbReference type="HAMAP-Rule" id="MF_01401"/>
    </source>
</evidence>
<dbReference type="NCBIfam" id="TIGR00401">
    <property type="entry name" value="msrA"/>
    <property type="match status" value="1"/>
</dbReference>
<dbReference type="PANTHER" id="PTHR43774:SF1">
    <property type="entry name" value="PEPTIDE METHIONINE SULFOXIDE REDUCTASE MSRA 2"/>
    <property type="match status" value="1"/>
</dbReference>
<dbReference type="HOGENOM" id="CLU_031040_10_1_5"/>
<dbReference type="Gene3D" id="3.30.1060.10">
    <property type="entry name" value="Peptide methionine sulphoxide reductase MsrA"/>
    <property type="match status" value="1"/>
</dbReference>
<evidence type="ECO:0000256" key="3">
    <source>
        <dbReference type="ARBA" id="ARBA00048782"/>
    </source>
</evidence>
<dbReference type="AlphaFoldDB" id="Q1YK92"/>
<dbReference type="EMBL" id="AAPJ01000002">
    <property type="protein sequence ID" value="EAS50631.1"/>
    <property type="molecule type" value="Genomic_DNA"/>
</dbReference>
<dbReference type="GO" id="GO:0033744">
    <property type="term" value="F:L-methionine:thioredoxin-disulfide S-oxidoreductase activity"/>
    <property type="evidence" value="ECO:0007669"/>
    <property type="project" value="RHEA"/>
</dbReference>
<dbReference type="InterPro" id="IPR036509">
    <property type="entry name" value="Met_Sox_Rdtase_MsrA_sf"/>
</dbReference>
<keyword evidence="7" id="KW-1185">Reference proteome</keyword>
<protein>
    <recommendedName>
        <fullName evidence="4">Peptide methionine sulfoxide reductase MsrA</fullName>
        <shortName evidence="4">Protein-methionine-S-oxide reductase</shortName>
        <ecNumber evidence="4">1.8.4.11</ecNumber>
    </recommendedName>
    <alternativeName>
        <fullName evidence="4">Peptide-methionine (S)-S-oxide reductase</fullName>
        <shortName evidence="4">Peptide Met(O) reductase</shortName>
    </alternativeName>
</protein>
<dbReference type="SUPFAM" id="SSF55068">
    <property type="entry name" value="Peptide methionine sulfoxide reductase"/>
    <property type="match status" value="1"/>
</dbReference>
<gene>
    <name evidence="4" type="primary">msrA</name>
    <name evidence="6" type="ORF">SI859A1_00751</name>
</gene>
<comment type="similarity">
    <text evidence="4">Belongs to the MsrA Met sulfoxide reductase family.</text>
</comment>
<evidence type="ECO:0000256" key="2">
    <source>
        <dbReference type="ARBA" id="ARBA00047806"/>
    </source>
</evidence>
<evidence type="ECO:0000259" key="5">
    <source>
        <dbReference type="Pfam" id="PF01625"/>
    </source>
</evidence>